<dbReference type="InterPro" id="IPR036179">
    <property type="entry name" value="Ig-like_dom_sf"/>
</dbReference>
<keyword evidence="5" id="KW-1015">Disulfide bond</keyword>
<dbReference type="OrthoDB" id="10012075at2759"/>
<keyword evidence="4" id="KW-0472">Membrane</keyword>
<evidence type="ECO:0000256" key="3">
    <source>
        <dbReference type="ARBA" id="ARBA00022737"/>
    </source>
</evidence>
<proteinExistence type="predicted"/>
<dbReference type="EMBL" id="UYJE01001186">
    <property type="protein sequence ID" value="VDH99907.1"/>
    <property type="molecule type" value="Genomic_DNA"/>
</dbReference>
<evidence type="ECO:0000256" key="4">
    <source>
        <dbReference type="ARBA" id="ARBA00023136"/>
    </source>
</evidence>
<keyword evidence="3" id="KW-0677">Repeat</keyword>
<dbReference type="AlphaFoldDB" id="A0A8B6C4E1"/>
<sequence length="285" mass="32431">TLAAHVSINKNITGLLGNKDTQLTCSFFKENNEEVVSVQIIAKNITENVDDKKRTIAIFEPERLAKLHPSVKYLLGRVTLTSITNTSTFNATLSFHDLKRTDEKDYMCEYFYKDEFGTFSKTKSEETRLLVKAHNAKAKDDSFKLILIFLKIPKQFAVPVGDVNINNQPNHKQYDRKTDNIILTCKASGNPEPRYKWFKENNNTTILSWTSLYVIEDVIRNNSGVYICEAYNSINDVNYTQKNSVEVNIVDELLLSPEHASSENSTGQLDLTLAQKLFNGSSNYH</sequence>
<dbReference type="InterPro" id="IPR051427">
    <property type="entry name" value="Nectin/Nectin-like"/>
</dbReference>
<dbReference type="InterPro" id="IPR007110">
    <property type="entry name" value="Ig-like_dom"/>
</dbReference>
<keyword evidence="2" id="KW-0732">Signal</keyword>
<evidence type="ECO:0000313" key="8">
    <source>
        <dbReference type="EMBL" id="VDH99907.1"/>
    </source>
</evidence>
<dbReference type="CDD" id="cd00096">
    <property type="entry name" value="Ig"/>
    <property type="match status" value="1"/>
</dbReference>
<dbReference type="GO" id="GO:0005912">
    <property type="term" value="C:adherens junction"/>
    <property type="evidence" value="ECO:0007669"/>
    <property type="project" value="TreeGrafter"/>
</dbReference>
<dbReference type="Proteomes" id="UP000596742">
    <property type="component" value="Unassembled WGS sequence"/>
</dbReference>
<dbReference type="SUPFAM" id="SSF48726">
    <property type="entry name" value="Immunoglobulin"/>
    <property type="match status" value="1"/>
</dbReference>
<name>A0A8B6C4E1_MYTGA</name>
<dbReference type="InterPro" id="IPR003598">
    <property type="entry name" value="Ig_sub2"/>
</dbReference>
<dbReference type="GO" id="GO:0007157">
    <property type="term" value="P:heterophilic cell-cell adhesion via plasma membrane cell adhesion molecules"/>
    <property type="evidence" value="ECO:0007669"/>
    <property type="project" value="TreeGrafter"/>
</dbReference>
<feature type="domain" description="Ig-like" evidence="7">
    <location>
        <begin position="153"/>
        <end position="246"/>
    </location>
</feature>
<gene>
    <name evidence="8" type="ORF">MGAL_10B069134</name>
</gene>
<comment type="subcellular location">
    <subcellularLocation>
        <location evidence="1">Membrane</location>
    </subcellularLocation>
</comment>
<dbReference type="GO" id="GO:0007156">
    <property type="term" value="P:homophilic cell adhesion via plasma membrane adhesion molecules"/>
    <property type="evidence" value="ECO:0007669"/>
    <property type="project" value="TreeGrafter"/>
</dbReference>
<reference evidence="8" key="1">
    <citation type="submission" date="2018-11" db="EMBL/GenBank/DDBJ databases">
        <authorList>
            <person name="Alioto T."/>
            <person name="Alioto T."/>
        </authorList>
    </citation>
    <scope>NUCLEOTIDE SEQUENCE</scope>
</reference>
<dbReference type="Pfam" id="PF13927">
    <property type="entry name" value="Ig_3"/>
    <property type="match status" value="1"/>
</dbReference>
<dbReference type="InterPro" id="IPR003599">
    <property type="entry name" value="Ig_sub"/>
</dbReference>
<evidence type="ECO:0000259" key="7">
    <source>
        <dbReference type="PROSITE" id="PS50835"/>
    </source>
</evidence>
<dbReference type="GO" id="GO:0016020">
    <property type="term" value="C:membrane"/>
    <property type="evidence" value="ECO:0007669"/>
    <property type="project" value="UniProtKB-SubCell"/>
</dbReference>
<evidence type="ECO:0000256" key="5">
    <source>
        <dbReference type="ARBA" id="ARBA00023157"/>
    </source>
</evidence>
<evidence type="ECO:0000256" key="2">
    <source>
        <dbReference type="ARBA" id="ARBA00022729"/>
    </source>
</evidence>
<comment type="caution">
    <text evidence="8">The sequence shown here is derived from an EMBL/GenBank/DDBJ whole genome shotgun (WGS) entry which is preliminary data.</text>
</comment>
<keyword evidence="6" id="KW-0325">Glycoprotein</keyword>
<organism evidence="8 9">
    <name type="scientific">Mytilus galloprovincialis</name>
    <name type="common">Mediterranean mussel</name>
    <dbReference type="NCBI Taxonomy" id="29158"/>
    <lineage>
        <taxon>Eukaryota</taxon>
        <taxon>Metazoa</taxon>
        <taxon>Spiralia</taxon>
        <taxon>Lophotrochozoa</taxon>
        <taxon>Mollusca</taxon>
        <taxon>Bivalvia</taxon>
        <taxon>Autobranchia</taxon>
        <taxon>Pteriomorphia</taxon>
        <taxon>Mytilida</taxon>
        <taxon>Mytiloidea</taxon>
        <taxon>Mytilidae</taxon>
        <taxon>Mytilinae</taxon>
        <taxon>Mytilus</taxon>
    </lineage>
</organism>
<evidence type="ECO:0000313" key="9">
    <source>
        <dbReference type="Proteomes" id="UP000596742"/>
    </source>
</evidence>
<accession>A0A8B6C4E1</accession>
<protein>
    <recommendedName>
        <fullName evidence="7">Ig-like domain-containing protein</fullName>
    </recommendedName>
</protein>
<evidence type="ECO:0000256" key="6">
    <source>
        <dbReference type="ARBA" id="ARBA00023180"/>
    </source>
</evidence>
<dbReference type="PANTHER" id="PTHR23277:SF108">
    <property type="entry name" value="FASCICLIN-3"/>
    <property type="match status" value="1"/>
</dbReference>
<dbReference type="InterPro" id="IPR013783">
    <property type="entry name" value="Ig-like_fold"/>
</dbReference>
<feature type="non-terminal residue" evidence="8">
    <location>
        <position position="285"/>
    </location>
</feature>
<dbReference type="Gene3D" id="2.60.40.10">
    <property type="entry name" value="Immunoglobulins"/>
    <property type="match status" value="2"/>
</dbReference>
<evidence type="ECO:0000256" key="1">
    <source>
        <dbReference type="ARBA" id="ARBA00004370"/>
    </source>
</evidence>
<dbReference type="PROSITE" id="PS50835">
    <property type="entry name" value="IG_LIKE"/>
    <property type="match status" value="1"/>
</dbReference>
<dbReference type="SMART" id="SM00409">
    <property type="entry name" value="IG"/>
    <property type="match status" value="2"/>
</dbReference>
<dbReference type="SMART" id="SM00408">
    <property type="entry name" value="IGc2"/>
    <property type="match status" value="1"/>
</dbReference>
<keyword evidence="9" id="KW-1185">Reference proteome</keyword>
<dbReference type="PANTHER" id="PTHR23277">
    <property type="entry name" value="NECTIN-RELATED"/>
    <property type="match status" value="1"/>
</dbReference>